<reference evidence="2" key="2">
    <citation type="submission" date="2021-01" db="EMBL/GenBank/DDBJ databases">
        <authorList>
            <person name="Schikora-Tamarit M.A."/>
        </authorList>
    </citation>
    <scope>NUCLEOTIDE SEQUENCE</scope>
    <source>
        <strain evidence="2">CBS2887</strain>
    </source>
</reference>
<dbReference type="EMBL" id="JAEUBG010004611">
    <property type="protein sequence ID" value="KAH3681054.1"/>
    <property type="molecule type" value="Genomic_DNA"/>
</dbReference>
<evidence type="ECO:0000256" key="1">
    <source>
        <dbReference type="SAM" id="MobiDB-lite"/>
    </source>
</evidence>
<proteinExistence type="predicted"/>
<name>A0A9P8Q1D8_WICPI</name>
<evidence type="ECO:0000313" key="3">
    <source>
        <dbReference type="Proteomes" id="UP000774326"/>
    </source>
</evidence>
<dbReference type="AlphaFoldDB" id="A0A9P8Q1D8"/>
<dbReference type="Proteomes" id="UP000774326">
    <property type="component" value="Unassembled WGS sequence"/>
</dbReference>
<sequence length="141" mass="15532">MFNVIITKVTTIQFKEFDQKNTQVFQWGDVTCGETRMKFEERVNHTDLLLLTTGLSFVKSVVLSPTEKTSPSSSEESSSLASSSESEKSNEMKSEPSFKEFPDLTTIAAPVSIFCFLAAESSSSESLSSRISSLFSFLNSA</sequence>
<keyword evidence="3" id="KW-1185">Reference proteome</keyword>
<feature type="region of interest" description="Disordered" evidence="1">
    <location>
        <begin position="63"/>
        <end position="97"/>
    </location>
</feature>
<feature type="compositionally biased region" description="Low complexity" evidence="1">
    <location>
        <begin position="64"/>
        <end position="84"/>
    </location>
</feature>
<gene>
    <name evidence="2" type="ORF">WICPIJ_007968</name>
</gene>
<feature type="compositionally biased region" description="Basic and acidic residues" evidence="1">
    <location>
        <begin position="85"/>
        <end position="97"/>
    </location>
</feature>
<reference evidence="2" key="1">
    <citation type="journal article" date="2021" name="Open Biol.">
        <title>Shared evolutionary footprints suggest mitochondrial oxidative damage underlies multiple complex I losses in fungi.</title>
        <authorList>
            <person name="Schikora-Tamarit M.A."/>
            <person name="Marcet-Houben M."/>
            <person name="Nosek J."/>
            <person name="Gabaldon T."/>
        </authorList>
    </citation>
    <scope>NUCLEOTIDE SEQUENCE</scope>
    <source>
        <strain evidence="2">CBS2887</strain>
    </source>
</reference>
<organism evidence="2 3">
    <name type="scientific">Wickerhamomyces pijperi</name>
    <name type="common">Yeast</name>
    <name type="synonym">Pichia pijperi</name>
    <dbReference type="NCBI Taxonomy" id="599730"/>
    <lineage>
        <taxon>Eukaryota</taxon>
        <taxon>Fungi</taxon>
        <taxon>Dikarya</taxon>
        <taxon>Ascomycota</taxon>
        <taxon>Saccharomycotina</taxon>
        <taxon>Saccharomycetes</taxon>
        <taxon>Phaffomycetales</taxon>
        <taxon>Wickerhamomycetaceae</taxon>
        <taxon>Wickerhamomyces</taxon>
    </lineage>
</organism>
<accession>A0A9P8Q1D8</accession>
<comment type="caution">
    <text evidence="2">The sequence shown here is derived from an EMBL/GenBank/DDBJ whole genome shotgun (WGS) entry which is preliminary data.</text>
</comment>
<evidence type="ECO:0000313" key="2">
    <source>
        <dbReference type="EMBL" id="KAH3681054.1"/>
    </source>
</evidence>
<protein>
    <submittedName>
        <fullName evidence="2">Uncharacterized protein</fullName>
    </submittedName>
</protein>